<keyword evidence="1" id="KW-0472">Membrane</keyword>
<evidence type="ECO:0008006" key="4">
    <source>
        <dbReference type="Google" id="ProtNLM"/>
    </source>
</evidence>
<dbReference type="Proteomes" id="UP000689195">
    <property type="component" value="Unassembled WGS sequence"/>
</dbReference>
<proteinExistence type="predicted"/>
<feature type="transmembrane region" description="Helical" evidence="1">
    <location>
        <begin position="149"/>
        <end position="168"/>
    </location>
</feature>
<accession>A0A8S1YPR3</accession>
<protein>
    <recommendedName>
        <fullName evidence="4">Transmembrane protein</fullName>
    </recommendedName>
</protein>
<keyword evidence="1" id="KW-0812">Transmembrane</keyword>
<dbReference type="EMBL" id="CAJJDO010000185">
    <property type="protein sequence ID" value="CAD8213732.1"/>
    <property type="molecule type" value="Genomic_DNA"/>
</dbReference>
<evidence type="ECO:0000256" key="1">
    <source>
        <dbReference type="SAM" id="Phobius"/>
    </source>
</evidence>
<organism evidence="2 3">
    <name type="scientific">Paramecium pentaurelia</name>
    <dbReference type="NCBI Taxonomy" id="43138"/>
    <lineage>
        <taxon>Eukaryota</taxon>
        <taxon>Sar</taxon>
        <taxon>Alveolata</taxon>
        <taxon>Ciliophora</taxon>
        <taxon>Intramacronucleata</taxon>
        <taxon>Oligohymenophorea</taxon>
        <taxon>Peniculida</taxon>
        <taxon>Parameciidae</taxon>
        <taxon>Paramecium</taxon>
    </lineage>
</organism>
<evidence type="ECO:0000313" key="2">
    <source>
        <dbReference type="EMBL" id="CAD8213732.1"/>
    </source>
</evidence>
<keyword evidence="3" id="KW-1185">Reference proteome</keyword>
<reference evidence="2" key="1">
    <citation type="submission" date="2021-01" db="EMBL/GenBank/DDBJ databases">
        <authorList>
            <consortium name="Genoscope - CEA"/>
            <person name="William W."/>
        </authorList>
    </citation>
    <scope>NUCLEOTIDE SEQUENCE</scope>
</reference>
<keyword evidence="1" id="KW-1133">Transmembrane helix</keyword>
<comment type="caution">
    <text evidence="2">The sequence shown here is derived from an EMBL/GenBank/DDBJ whole genome shotgun (WGS) entry which is preliminary data.</text>
</comment>
<gene>
    <name evidence="2" type="ORF">PPENT_87.1.T1850004</name>
</gene>
<name>A0A8S1YPR3_9CILI</name>
<dbReference type="AlphaFoldDB" id="A0A8S1YPR3"/>
<sequence>MKKDFYQNQIANTGTAYSRGCSQNYKTKIRIHKGSKVEKKYKKFEKKCNFKLLTQKLQKIALELGNLVKPAFWAGYLGISIGRAKYLQKYVLQKPDLQRQQLAFTFDAQHQLWIQKFVAQENIAHLSSAKQIIQEFIANFHICIQQLQFHYFLSCLNSLGYILIAIQLSQFQISKQMFFRQKI</sequence>
<evidence type="ECO:0000313" key="3">
    <source>
        <dbReference type="Proteomes" id="UP000689195"/>
    </source>
</evidence>